<dbReference type="RefSeq" id="WP_165859013.1">
    <property type="nucleotide sequence ID" value="NZ_JACOOE010000017.1"/>
</dbReference>
<keyword evidence="1" id="KW-0472">Membrane</keyword>
<feature type="transmembrane region" description="Helical" evidence="1">
    <location>
        <begin position="29"/>
        <end position="48"/>
    </location>
</feature>
<dbReference type="PANTHER" id="PTHR36455">
    <property type="match status" value="1"/>
</dbReference>
<dbReference type="PANTHER" id="PTHR36455:SF1">
    <property type="entry name" value="BLR8292 PROTEIN"/>
    <property type="match status" value="1"/>
</dbReference>
<dbReference type="NCBIfam" id="NF033819">
    <property type="entry name" value="IS66_TnpB"/>
    <property type="match status" value="1"/>
</dbReference>
<dbReference type="EMBL" id="JACOOE010000017">
    <property type="protein sequence ID" value="MBC5607255.1"/>
    <property type="molecule type" value="Genomic_DNA"/>
</dbReference>
<name>A0ABR7CHH6_9BACE</name>
<dbReference type="Proteomes" id="UP000600600">
    <property type="component" value="Unassembled WGS sequence"/>
</dbReference>
<sequence length="119" mass="14373">MFELSENNRYFFFPEPVRMSYGIDGLSKLVYTHPALSLVSGDIFVFFSHDRKRIKLLRWDGDGFILYYKRLTRGTFDLPRYSTEKGVYELDWYTFYFIMRGITAQELRFKKRFRIACSN</sequence>
<keyword evidence="1" id="KW-0812">Transmembrane</keyword>
<evidence type="ECO:0000313" key="2">
    <source>
        <dbReference type="EMBL" id="MBC5607255.1"/>
    </source>
</evidence>
<reference evidence="2 3" key="1">
    <citation type="submission" date="2020-08" db="EMBL/GenBank/DDBJ databases">
        <title>Genome public.</title>
        <authorList>
            <person name="Liu C."/>
            <person name="Sun Q."/>
        </authorList>
    </citation>
    <scope>NUCLEOTIDE SEQUENCE [LARGE SCALE GENOMIC DNA]</scope>
    <source>
        <strain evidence="2 3">M27</strain>
    </source>
</reference>
<evidence type="ECO:0000256" key="1">
    <source>
        <dbReference type="SAM" id="Phobius"/>
    </source>
</evidence>
<accession>A0ABR7CHH6</accession>
<dbReference type="Pfam" id="PF05717">
    <property type="entry name" value="TnpB_IS66"/>
    <property type="match status" value="1"/>
</dbReference>
<dbReference type="InterPro" id="IPR008878">
    <property type="entry name" value="Transposase_IS66_Orf2"/>
</dbReference>
<proteinExistence type="predicted"/>
<organism evidence="2 3">
    <name type="scientific">Bacteroides difficilis</name>
    <dbReference type="NCBI Taxonomy" id="2763021"/>
    <lineage>
        <taxon>Bacteria</taxon>
        <taxon>Pseudomonadati</taxon>
        <taxon>Bacteroidota</taxon>
        <taxon>Bacteroidia</taxon>
        <taxon>Bacteroidales</taxon>
        <taxon>Bacteroidaceae</taxon>
        <taxon>Bacteroides</taxon>
    </lineage>
</organism>
<gene>
    <name evidence="2" type="primary">tnpB</name>
    <name evidence="2" type="ORF">H8S67_21710</name>
</gene>
<keyword evidence="3" id="KW-1185">Reference proteome</keyword>
<keyword evidence="1" id="KW-1133">Transmembrane helix</keyword>
<evidence type="ECO:0000313" key="3">
    <source>
        <dbReference type="Proteomes" id="UP000600600"/>
    </source>
</evidence>
<comment type="caution">
    <text evidence="2">The sequence shown here is derived from an EMBL/GenBank/DDBJ whole genome shotgun (WGS) entry which is preliminary data.</text>
</comment>
<protein>
    <submittedName>
        <fullName evidence="2">IS66 family insertion sequence element accessory protein TnpB</fullName>
    </submittedName>
</protein>